<evidence type="ECO:0000256" key="3">
    <source>
        <dbReference type="ARBA" id="ARBA00008894"/>
    </source>
</evidence>
<dbReference type="GO" id="GO:0009626">
    <property type="term" value="P:plant-type hypersensitive response"/>
    <property type="evidence" value="ECO:0007669"/>
    <property type="project" value="UniProtKB-KW"/>
</dbReference>
<feature type="domain" description="Disease resistance protein winged helix" evidence="12">
    <location>
        <begin position="432"/>
        <end position="503"/>
    </location>
</feature>
<evidence type="ECO:0000256" key="10">
    <source>
        <dbReference type="ARBA" id="ARBA00022840"/>
    </source>
</evidence>
<sequence>MAATAYAAVVSLRRVLEDILHHAPQRVLLDTQHFQSLLQKIISFQNFLEDYDALPLTSKPESEDGVEGQLAKACYAAEDIIESFVSDQILASSKVQVDRVLTCFSKDFSKVMQDVDSVEKKVMEVKGKMGVMKDQQPLSSLPADGLSGRLAPTANDTATGLDSHLFRLKERLVGDEPKLQLVSIVGMGGIGKTTLARTVYNDPLIVEKFEIRAWVTISQEYDTREILLALLHVTEIVFGKRKQEDSVTNFVKFVEGMSKHSNEQLGEQLRKNLYGRKYLIVMDDMWSTKVWDEVRKYFPDTWNQSRVVITTRLSNVAVNFDSEAPHEMDFLDEDKSWNLFCEKVFLGEACPPELEEIGKQIAKSCKGLPLALVVIGGLLAKSQRTIVQWKYVAENLVSVINLGNHEQCLKILSLSYSHLPIHLKPCFLYMAIFPEDFEIRISRLIKLWIAEGFVNPVAHRSLEDIAAEYLKELIDRNLLIVRKRGTIGKMKSCIIHDLLRDLCLREALKEHFLCIAKVYDVHFPPNMENKRRLGVHRSTKQYRYNPRVLNTLRSASSSRSLVCESEWVSPWLAPSLKLLRVLNVKDKYSPEEIMQLINSRFLHFAGNWDVNSRLTSSVSLLWNLQTLIVGGSFKTILPSQVWEMSQLRHLKFGKIVLSDPPQRSQHAGSQDSYNLENLHTISTLVNFRFAEEVPKRLPNIKKMKLTYVNDHVGSKLSSYGLQNLASLSKLESLTLDINWREEISAGDFGFPHSLKKLSLSGCYLPWEDMRIVGSLPKLEILRLRGSAFVGDVWNPSEGEFGRLKFLEISETGLKYWGAENTHFPSLEHLALSFIDLQQLPLGLAEIHTLQLIEMEMCTNCSGASVKQIREERESLGYEHLRIHVSKYGSSHWY</sequence>
<dbReference type="InterPro" id="IPR042197">
    <property type="entry name" value="Apaf_helical"/>
</dbReference>
<dbReference type="SUPFAM" id="SSF52540">
    <property type="entry name" value="P-loop containing nucleoside triphosphate hydrolases"/>
    <property type="match status" value="1"/>
</dbReference>
<feature type="domain" description="Disease resistance R13L4/SHOC-2-like LRR" evidence="13">
    <location>
        <begin position="559"/>
        <end position="763"/>
    </location>
</feature>
<dbReference type="InterPro" id="IPR027417">
    <property type="entry name" value="P-loop_NTPase"/>
</dbReference>
<protein>
    <submittedName>
        <fullName evidence="14">Disease resistance protein RPP13</fullName>
    </submittedName>
</protein>
<dbReference type="PANTHER" id="PTHR23155">
    <property type="entry name" value="DISEASE RESISTANCE PROTEIN RP"/>
    <property type="match status" value="1"/>
</dbReference>
<comment type="subcellular location">
    <subcellularLocation>
        <location evidence="2">Cytoplasm</location>
    </subcellularLocation>
</comment>
<dbReference type="AlphaFoldDB" id="A0AAW2PJX9"/>
<dbReference type="Gene3D" id="1.10.8.430">
    <property type="entry name" value="Helical domain of apoptotic protease-activating factors"/>
    <property type="match status" value="1"/>
</dbReference>
<gene>
    <name evidence="14" type="ORF">Sradi_3936500</name>
</gene>
<keyword evidence="10" id="KW-0067">ATP-binding</keyword>
<dbReference type="Gene3D" id="1.10.10.10">
    <property type="entry name" value="Winged helix-like DNA-binding domain superfamily/Winged helix DNA-binding domain"/>
    <property type="match status" value="1"/>
</dbReference>
<comment type="caution">
    <text evidence="14">The sequence shown here is derived from an EMBL/GenBank/DDBJ whole genome shotgun (WGS) entry which is preliminary data.</text>
</comment>
<dbReference type="PRINTS" id="PR00364">
    <property type="entry name" value="DISEASERSIST"/>
</dbReference>
<dbReference type="FunFam" id="1.10.8.430:FF:000003">
    <property type="entry name" value="Probable disease resistance protein At5g66910"/>
    <property type="match status" value="1"/>
</dbReference>
<organism evidence="14">
    <name type="scientific">Sesamum radiatum</name>
    <name type="common">Black benniseed</name>
    <dbReference type="NCBI Taxonomy" id="300843"/>
    <lineage>
        <taxon>Eukaryota</taxon>
        <taxon>Viridiplantae</taxon>
        <taxon>Streptophyta</taxon>
        <taxon>Embryophyta</taxon>
        <taxon>Tracheophyta</taxon>
        <taxon>Spermatophyta</taxon>
        <taxon>Magnoliopsida</taxon>
        <taxon>eudicotyledons</taxon>
        <taxon>Gunneridae</taxon>
        <taxon>Pentapetalae</taxon>
        <taxon>asterids</taxon>
        <taxon>lamiids</taxon>
        <taxon>Lamiales</taxon>
        <taxon>Pedaliaceae</taxon>
        <taxon>Sesamum</taxon>
    </lineage>
</organism>
<dbReference type="FunFam" id="1.10.10.10:FF:000322">
    <property type="entry name" value="Probable disease resistance protein At1g63360"/>
    <property type="match status" value="1"/>
</dbReference>
<dbReference type="GO" id="GO:0043531">
    <property type="term" value="F:ADP binding"/>
    <property type="evidence" value="ECO:0007669"/>
    <property type="project" value="InterPro"/>
</dbReference>
<dbReference type="InterPro" id="IPR058922">
    <property type="entry name" value="WHD_DRP"/>
</dbReference>
<dbReference type="Gene3D" id="1.20.5.4130">
    <property type="match status" value="1"/>
</dbReference>
<evidence type="ECO:0000256" key="6">
    <source>
        <dbReference type="ARBA" id="ARBA00022667"/>
    </source>
</evidence>
<dbReference type="FunFam" id="3.40.50.300:FF:001091">
    <property type="entry name" value="Probable disease resistance protein At1g61300"/>
    <property type="match status" value="1"/>
</dbReference>
<dbReference type="GO" id="GO:0005524">
    <property type="term" value="F:ATP binding"/>
    <property type="evidence" value="ECO:0007669"/>
    <property type="project" value="UniProtKB-KW"/>
</dbReference>
<keyword evidence="8" id="KW-0547">Nucleotide-binding</keyword>
<dbReference type="GO" id="GO:0005737">
    <property type="term" value="C:cytoplasm"/>
    <property type="evidence" value="ECO:0007669"/>
    <property type="project" value="UniProtKB-SubCell"/>
</dbReference>
<evidence type="ECO:0000256" key="7">
    <source>
        <dbReference type="ARBA" id="ARBA00022737"/>
    </source>
</evidence>
<evidence type="ECO:0000259" key="13">
    <source>
        <dbReference type="Pfam" id="PF23598"/>
    </source>
</evidence>
<evidence type="ECO:0000256" key="1">
    <source>
        <dbReference type="ARBA" id="ARBA00002074"/>
    </source>
</evidence>
<evidence type="ECO:0000313" key="14">
    <source>
        <dbReference type="EMBL" id="KAL0354896.1"/>
    </source>
</evidence>
<dbReference type="Gene3D" id="3.40.50.300">
    <property type="entry name" value="P-loop containing nucleotide triphosphate hydrolases"/>
    <property type="match status" value="1"/>
</dbReference>
<evidence type="ECO:0000256" key="2">
    <source>
        <dbReference type="ARBA" id="ARBA00004496"/>
    </source>
</evidence>
<dbReference type="Pfam" id="PF23559">
    <property type="entry name" value="WHD_DRP"/>
    <property type="match status" value="1"/>
</dbReference>
<keyword evidence="5" id="KW-0433">Leucine-rich repeat</keyword>
<keyword evidence="4" id="KW-0963">Cytoplasm</keyword>
<dbReference type="InterPro" id="IPR055414">
    <property type="entry name" value="LRR_R13L4/SHOC2-like"/>
</dbReference>
<keyword evidence="9" id="KW-0611">Plant defense</keyword>
<evidence type="ECO:0000256" key="9">
    <source>
        <dbReference type="ARBA" id="ARBA00022821"/>
    </source>
</evidence>
<name>A0AAW2PJX9_SESRA</name>
<dbReference type="InterPro" id="IPR032675">
    <property type="entry name" value="LRR_dom_sf"/>
</dbReference>
<dbReference type="EMBL" id="JACGWJ010000017">
    <property type="protein sequence ID" value="KAL0354896.1"/>
    <property type="molecule type" value="Genomic_DNA"/>
</dbReference>
<dbReference type="InterPro" id="IPR002182">
    <property type="entry name" value="NB-ARC"/>
</dbReference>
<reference evidence="14" key="2">
    <citation type="journal article" date="2024" name="Plant">
        <title>Genomic evolution and insights into agronomic trait innovations of Sesamum species.</title>
        <authorList>
            <person name="Miao H."/>
            <person name="Wang L."/>
            <person name="Qu L."/>
            <person name="Liu H."/>
            <person name="Sun Y."/>
            <person name="Le M."/>
            <person name="Wang Q."/>
            <person name="Wei S."/>
            <person name="Zheng Y."/>
            <person name="Lin W."/>
            <person name="Duan Y."/>
            <person name="Cao H."/>
            <person name="Xiong S."/>
            <person name="Wang X."/>
            <person name="Wei L."/>
            <person name="Li C."/>
            <person name="Ma Q."/>
            <person name="Ju M."/>
            <person name="Zhao R."/>
            <person name="Li G."/>
            <person name="Mu C."/>
            <person name="Tian Q."/>
            <person name="Mei H."/>
            <person name="Zhang T."/>
            <person name="Gao T."/>
            <person name="Zhang H."/>
        </authorList>
    </citation>
    <scope>NUCLEOTIDE SEQUENCE</scope>
    <source>
        <strain evidence="14">G02</strain>
    </source>
</reference>
<comment type="function">
    <text evidence="1">Confers resistance to late blight (Phytophthora infestans) races carrying the avirulence gene Avr1. Resistance proteins guard the plant against pathogens that contain an appropriate avirulence protein via an indirect interaction with this avirulence protein. That triggers a defense system including the hypersensitive response, which restricts the pathogen growth.</text>
</comment>
<accession>A0AAW2PJX9</accession>
<dbReference type="InterPro" id="IPR036388">
    <property type="entry name" value="WH-like_DNA-bd_sf"/>
</dbReference>
<dbReference type="GO" id="GO:0051607">
    <property type="term" value="P:defense response to virus"/>
    <property type="evidence" value="ECO:0007669"/>
    <property type="project" value="UniProtKB-ARBA"/>
</dbReference>
<dbReference type="PANTHER" id="PTHR23155:SF1152">
    <property type="entry name" value="AAA+ ATPASE DOMAIN-CONTAINING PROTEIN"/>
    <property type="match status" value="1"/>
</dbReference>
<evidence type="ECO:0000256" key="4">
    <source>
        <dbReference type="ARBA" id="ARBA00022490"/>
    </source>
</evidence>
<evidence type="ECO:0000256" key="8">
    <source>
        <dbReference type="ARBA" id="ARBA00022741"/>
    </source>
</evidence>
<proteinExistence type="inferred from homology"/>
<feature type="domain" description="NB-ARC" evidence="11">
    <location>
        <begin position="164"/>
        <end position="348"/>
    </location>
</feature>
<evidence type="ECO:0000256" key="5">
    <source>
        <dbReference type="ARBA" id="ARBA00022614"/>
    </source>
</evidence>
<evidence type="ECO:0000259" key="11">
    <source>
        <dbReference type="Pfam" id="PF00931"/>
    </source>
</evidence>
<keyword evidence="6" id="KW-0381">Hypersensitive response</keyword>
<keyword evidence="7" id="KW-0677">Repeat</keyword>
<dbReference type="InterPro" id="IPR044974">
    <property type="entry name" value="Disease_R_plants"/>
</dbReference>
<comment type="similarity">
    <text evidence="3">Belongs to the disease resistance NB-LRR family.</text>
</comment>
<dbReference type="SUPFAM" id="SSF52058">
    <property type="entry name" value="L domain-like"/>
    <property type="match status" value="1"/>
</dbReference>
<dbReference type="Pfam" id="PF00931">
    <property type="entry name" value="NB-ARC"/>
    <property type="match status" value="1"/>
</dbReference>
<reference evidence="14" key="1">
    <citation type="submission" date="2020-06" db="EMBL/GenBank/DDBJ databases">
        <authorList>
            <person name="Li T."/>
            <person name="Hu X."/>
            <person name="Zhang T."/>
            <person name="Song X."/>
            <person name="Zhang H."/>
            <person name="Dai N."/>
            <person name="Sheng W."/>
            <person name="Hou X."/>
            <person name="Wei L."/>
        </authorList>
    </citation>
    <scope>NUCLEOTIDE SEQUENCE</scope>
    <source>
        <strain evidence="14">G02</strain>
        <tissue evidence="14">Leaf</tissue>
    </source>
</reference>
<evidence type="ECO:0000259" key="12">
    <source>
        <dbReference type="Pfam" id="PF23559"/>
    </source>
</evidence>
<dbReference type="Pfam" id="PF23598">
    <property type="entry name" value="LRR_14"/>
    <property type="match status" value="1"/>
</dbReference>
<dbReference type="Gene3D" id="3.80.10.10">
    <property type="entry name" value="Ribonuclease Inhibitor"/>
    <property type="match status" value="1"/>
</dbReference>